<evidence type="ECO:0000313" key="2">
    <source>
        <dbReference type="EMBL" id="MBJ3762120.1"/>
    </source>
</evidence>
<keyword evidence="3" id="KW-1185">Reference proteome</keyword>
<dbReference type="Proteomes" id="UP000642488">
    <property type="component" value="Unassembled WGS sequence"/>
</dbReference>
<proteinExistence type="predicted"/>
<evidence type="ECO:0000259" key="1">
    <source>
        <dbReference type="Pfam" id="PF01926"/>
    </source>
</evidence>
<evidence type="ECO:0000313" key="3">
    <source>
        <dbReference type="Proteomes" id="UP000642488"/>
    </source>
</evidence>
<feature type="domain" description="G" evidence="1">
    <location>
        <begin position="22"/>
        <end position="134"/>
    </location>
</feature>
<dbReference type="InterPro" id="IPR027417">
    <property type="entry name" value="P-loop_NTPase"/>
</dbReference>
<reference evidence="2" key="1">
    <citation type="submission" date="2020-12" db="EMBL/GenBank/DDBJ databases">
        <title>Bacterial taxonomy.</title>
        <authorList>
            <person name="Pan X."/>
        </authorList>
    </citation>
    <scope>NUCLEOTIDE SEQUENCE</scope>
    <source>
        <strain evidence="2">KCTC 52957</strain>
    </source>
</reference>
<dbReference type="InterPro" id="IPR006073">
    <property type="entry name" value="GTP-bd"/>
</dbReference>
<gene>
    <name evidence="2" type="ORF">ILP92_05105</name>
</gene>
<name>A0A934MC41_9RHOB</name>
<dbReference type="GO" id="GO:0005525">
    <property type="term" value="F:GTP binding"/>
    <property type="evidence" value="ECO:0007669"/>
    <property type="project" value="InterPro"/>
</dbReference>
<dbReference type="EMBL" id="JAEKPD010000004">
    <property type="protein sequence ID" value="MBJ3762120.1"/>
    <property type="molecule type" value="Genomic_DNA"/>
</dbReference>
<accession>A0A934MC41</accession>
<organism evidence="2 3">
    <name type="scientific">Palleronia pontilimi</name>
    <dbReference type="NCBI Taxonomy" id="1964209"/>
    <lineage>
        <taxon>Bacteria</taxon>
        <taxon>Pseudomonadati</taxon>
        <taxon>Pseudomonadota</taxon>
        <taxon>Alphaproteobacteria</taxon>
        <taxon>Rhodobacterales</taxon>
        <taxon>Roseobacteraceae</taxon>
        <taxon>Palleronia</taxon>
    </lineage>
</organism>
<dbReference type="Gene3D" id="3.40.50.300">
    <property type="entry name" value="P-loop containing nucleotide triphosphate hydrolases"/>
    <property type="match status" value="1"/>
</dbReference>
<dbReference type="Pfam" id="PF01926">
    <property type="entry name" value="MMR_HSR1"/>
    <property type="match status" value="1"/>
</dbReference>
<dbReference type="SUPFAM" id="SSF52540">
    <property type="entry name" value="P-loop containing nucleoside triphosphate hydrolases"/>
    <property type="match status" value="1"/>
</dbReference>
<dbReference type="CDD" id="cd00882">
    <property type="entry name" value="Ras_like_GTPase"/>
    <property type="match status" value="1"/>
</dbReference>
<comment type="caution">
    <text evidence="2">The sequence shown here is derived from an EMBL/GenBank/DDBJ whole genome shotgun (WGS) entry which is preliminary data.</text>
</comment>
<protein>
    <submittedName>
        <fullName evidence="2">50S ribosome-binding GTPase</fullName>
    </submittedName>
</protein>
<dbReference type="AlphaFoldDB" id="A0A934MC41"/>
<sequence>MFKRRGPPPPPDHVPDAALPVVWLLGKTGAGKSSLVRVLTDQTDVEIGDGFRACTPRSQSYDFPPDQPLVRFLDTRGLGEVGYDPTADIAECRGRSHVVLVVCRLDDPVQGAVADALHEVMRQDRKAPAILVLTGTDLIADPQALGRAQASIKAAIDRAAGRDLPVAALSLAPETGPDAEDLDRLRALLLDALPAAGLLLAHDSAATAEEAAFLKVRRRVLFYSGVAGSSDVAPLIGAVSVPATQLAMLRELGQHYGVAWDRKTAAAFLAALGLGAGARFTLSYGVRQLTKLIPVVGQTVGAAAAGSISFAATYALGRAAAYFLHGAAAGSPPDEAALRKIYANAFKRSSHDTD</sequence>